<evidence type="ECO:0000313" key="3">
    <source>
        <dbReference type="Proteomes" id="UP000579812"/>
    </source>
</evidence>
<evidence type="ECO:0000256" key="1">
    <source>
        <dbReference type="SAM" id="MobiDB-lite"/>
    </source>
</evidence>
<organism evidence="2 3">
    <name type="scientific">Onychostoma macrolepis</name>
    <dbReference type="NCBI Taxonomy" id="369639"/>
    <lineage>
        <taxon>Eukaryota</taxon>
        <taxon>Metazoa</taxon>
        <taxon>Chordata</taxon>
        <taxon>Craniata</taxon>
        <taxon>Vertebrata</taxon>
        <taxon>Euteleostomi</taxon>
        <taxon>Actinopterygii</taxon>
        <taxon>Neopterygii</taxon>
        <taxon>Teleostei</taxon>
        <taxon>Ostariophysi</taxon>
        <taxon>Cypriniformes</taxon>
        <taxon>Cyprinidae</taxon>
        <taxon>Acrossocheilinae</taxon>
        <taxon>Onychostoma</taxon>
    </lineage>
</organism>
<feature type="region of interest" description="Disordered" evidence="1">
    <location>
        <begin position="1"/>
        <end position="77"/>
    </location>
</feature>
<comment type="caution">
    <text evidence="2">The sequence shown here is derived from an EMBL/GenBank/DDBJ whole genome shotgun (WGS) entry which is preliminary data.</text>
</comment>
<reference evidence="2 3" key="1">
    <citation type="submission" date="2020-04" db="EMBL/GenBank/DDBJ databases">
        <title>Chromosome-level genome assembly of a cyprinid fish Onychostoma macrolepis by integration of Nanopore Sequencing, Bionano and Hi-C technology.</title>
        <authorList>
            <person name="Wang D."/>
        </authorList>
    </citation>
    <scope>NUCLEOTIDE SEQUENCE [LARGE SCALE GENOMIC DNA]</scope>
    <source>
        <strain evidence="2">SWU-2019</strain>
        <tissue evidence="2">Muscle</tissue>
    </source>
</reference>
<gene>
    <name evidence="2" type="ORF">G5714_005641</name>
</gene>
<evidence type="ECO:0000313" key="2">
    <source>
        <dbReference type="EMBL" id="KAF4113096.1"/>
    </source>
</evidence>
<dbReference type="Proteomes" id="UP000579812">
    <property type="component" value="Unassembled WGS sequence"/>
</dbReference>
<proteinExistence type="predicted"/>
<name>A0A7J6D1L4_9TELE</name>
<protein>
    <submittedName>
        <fullName evidence="2">Uncharacterized protein</fullName>
    </submittedName>
</protein>
<feature type="region of interest" description="Disordered" evidence="1">
    <location>
        <begin position="96"/>
        <end position="119"/>
    </location>
</feature>
<feature type="compositionally biased region" description="Acidic residues" evidence="1">
    <location>
        <begin position="43"/>
        <end position="64"/>
    </location>
</feature>
<dbReference type="EMBL" id="JAAMOB010000005">
    <property type="protein sequence ID" value="KAF4113096.1"/>
    <property type="molecule type" value="Genomic_DNA"/>
</dbReference>
<sequence>MLQDEEDQEILSPDSESEISKADDLDYVPQGQSGVVGVNPVLLDEEGSFDGIEDLSDESSEEETQTQSNRLSKNVIHQGAGQRACRATYEEVLGGQASPSKPYYRGNGKMWDKKQNTVNTQPQVYIRQSGQSKRKRICPAAKDRQVSSWCSVSGLCAKSTNL</sequence>
<accession>A0A7J6D1L4</accession>
<keyword evidence="3" id="KW-1185">Reference proteome</keyword>
<dbReference type="AlphaFoldDB" id="A0A7J6D1L4"/>